<dbReference type="Gene3D" id="3.40.710.10">
    <property type="entry name" value="DD-peptidase/beta-lactamase superfamily"/>
    <property type="match status" value="1"/>
</dbReference>
<keyword evidence="2" id="KW-0472">Membrane</keyword>
<proteinExistence type="predicted"/>
<keyword evidence="5" id="KW-1185">Reference proteome</keyword>
<dbReference type="PANTHER" id="PTHR46825">
    <property type="entry name" value="D-ALANYL-D-ALANINE-CARBOXYPEPTIDASE/ENDOPEPTIDASE AMPH"/>
    <property type="match status" value="1"/>
</dbReference>
<dbReference type="AlphaFoldDB" id="A0A068NYF6"/>
<sequence length="475" mass="51277">MFRRNFGSLFVAIASTSGFSQTLTATEADQVASKALAAAKLVGASVAVMVDGKVILAKGYGTKRAGRNEPVLASTPFAVGSVTKQFTSACILKLADAGKLSVNDKLAIYFPQMTSADNVTLLDLMNHVAGYPDYYPLDFVDRRMMRPIKALDLANRYGTLPLDFPPRTQWSYSNTDYILLGLVVEKVSGRSMNDFLMREIFVPLDMRDTFYSPKHPGSRFAEGTMSQYLGLDEPALREGSGWAGAAGDLYSTASDLLKWDLALMDGKVMSPASYAIFTTARKVSNGADTQYAAGIQVLDLRGNVAYEHSGAVGGFAADNLYCPANRMAVAILMNRDMGNVSLVMNALVQRVLPPAVKGAAKTPSQPLPSAQRTLTIVGDSDLVVAKRLFAQLQSGEVDRTALGEEFSYFLSKGRLAEAAKSLGRFGKPESVTISPAGERGGMRVSVPIFHFPGNVIRMLLYRTPDGKVQEFLVLP</sequence>
<reference evidence="4 5" key="1">
    <citation type="journal article" date="2014" name="PLoS ONE">
        <title>The first complete genome sequence of the class fimbriimonadia in the phylum armatimonadetes.</title>
        <authorList>
            <person name="Hu Z.Y."/>
            <person name="Wang Y.Z."/>
            <person name="Im W.T."/>
            <person name="Wang S.Y."/>
            <person name="Zhao G.P."/>
            <person name="Zheng H.J."/>
            <person name="Quan Z.X."/>
        </authorList>
    </citation>
    <scope>NUCLEOTIDE SEQUENCE [LARGE SCALE GENOMIC DNA]</scope>
    <source>
        <strain evidence="4">Gsoil 348</strain>
    </source>
</reference>
<name>A0A068NYF6_FIMGI</name>
<protein>
    <submittedName>
        <fullName evidence="4">Beta-lactamase</fullName>
    </submittedName>
</protein>
<dbReference type="Proteomes" id="UP000027982">
    <property type="component" value="Chromosome"/>
</dbReference>
<dbReference type="eggNOG" id="COG1680">
    <property type="taxonomic scope" value="Bacteria"/>
</dbReference>
<organism evidence="4 5">
    <name type="scientific">Fimbriimonas ginsengisoli Gsoil 348</name>
    <dbReference type="NCBI Taxonomy" id="661478"/>
    <lineage>
        <taxon>Bacteria</taxon>
        <taxon>Bacillati</taxon>
        <taxon>Armatimonadota</taxon>
        <taxon>Fimbriimonadia</taxon>
        <taxon>Fimbriimonadales</taxon>
        <taxon>Fimbriimonadaceae</taxon>
        <taxon>Fimbriimonas</taxon>
    </lineage>
</organism>
<feature type="domain" description="Beta-lactamase-related" evidence="3">
    <location>
        <begin position="29"/>
        <end position="345"/>
    </location>
</feature>
<comment type="subcellular location">
    <subcellularLocation>
        <location evidence="1">Membrane</location>
    </subcellularLocation>
</comment>
<gene>
    <name evidence="4" type="ORF">OP10G_4712</name>
</gene>
<dbReference type="EMBL" id="CP007139">
    <property type="protein sequence ID" value="AIE88080.1"/>
    <property type="molecule type" value="Genomic_DNA"/>
</dbReference>
<evidence type="ECO:0000256" key="2">
    <source>
        <dbReference type="ARBA" id="ARBA00023136"/>
    </source>
</evidence>
<evidence type="ECO:0000313" key="4">
    <source>
        <dbReference type="EMBL" id="AIE88080.1"/>
    </source>
</evidence>
<dbReference type="KEGG" id="fgi:OP10G_4712"/>
<dbReference type="InterPro" id="IPR012338">
    <property type="entry name" value="Beta-lactam/transpept-like"/>
</dbReference>
<dbReference type="Pfam" id="PF00144">
    <property type="entry name" value="Beta-lactamase"/>
    <property type="match status" value="1"/>
</dbReference>
<evidence type="ECO:0000313" key="5">
    <source>
        <dbReference type="Proteomes" id="UP000027982"/>
    </source>
</evidence>
<dbReference type="SUPFAM" id="SSF56601">
    <property type="entry name" value="beta-lactamase/transpeptidase-like"/>
    <property type="match status" value="1"/>
</dbReference>
<dbReference type="OrthoDB" id="284523at2"/>
<dbReference type="HOGENOM" id="CLU_020027_0_2_0"/>
<evidence type="ECO:0000256" key="1">
    <source>
        <dbReference type="ARBA" id="ARBA00004370"/>
    </source>
</evidence>
<dbReference type="InterPro" id="IPR001466">
    <property type="entry name" value="Beta-lactam-related"/>
</dbReference>
<dbReference type="InterPro" id="IPR050491">
    <property type="entry name" value="AmpC-like"/>
</dbReference>
<evidence type="ECO:0000259" key="3">
    <source>
        <dbReference type="Pfam" id="PF00144"/>
    </source>
</evidence>
<dbReference type="PANTHER" id="PTHR46825:SF11">
    <property type="entry name" value="PENICILLIN-BINDING PROTEIN 4"/>
    <property type="match status" value="1"/>
</dbReference>
<dbReference type="RefSeq" id="WP_025228053.1">
    <property type="nucleotide sequence ID" value="NZ_CP007139.1"/>
</dbReference>
<dbReference type="STRING" id="661478.OP10G_4712"/>
<accession>A0A068NYF6</accession>
<dbReference type="GO" id="GO:0016020">
    <property type="term" value="C:membrane"/>
    <property type="evidence" value="ECO:0007669"/>
    <property type="project" value="UniProtKB-SubCell"/>
</dbReference>